<dbReference type="Proteomes" id="UP001341840">
    <property type="component" value="Unassembled WGS sequence"/>
</dbReference>
<evidence type="ECO:0000256" key="1">
    <source>
        <dbReference type="SAM" id="MobiDB-lite"/>
    </source>
</evidence>
<reference evidence="2 3" key="1">
    <citation type="journal article" date="2023" name="Plants (Basel)">
        <title>Bridging the Gap: Combining Genomics and Transcriptomics Approaches to Understand Stylosanthes scabra, an Orphan Legume from the Brazilian Caatinga.</title>
        <authorList>
            <person name="Ferreira-Neto J.R.C."/>
            <person name="da Silva M.D."/>
            <person name="Binneck E."/>
            <person name="de Melo N.F."/>
            <person name="da Silva R.H."/>
            <person name="de Melo A.L.T.M."/>
            <person name="Pandolfi V."/>
            <person name="Bustamante F.O."/>
            <person name="Brasileiro-Vidal A.C."/>
            <person name="Benko-Iseppon A.M."/>
        </authorList>
    </citation>
    <scope>NUCLEOTIDE SEQUENCE [LARGE SCALE GENOMIC DNA]</scope>
    <source>
        <tissue evidence="2">Leaves</tissue>
    </source>
</reference>
<organism evidence="2 3">
    <name type="scientific">Stylosanthes scabra</name>
    <dbReference type="NCBI Taxonomy" id="79078"/>
    <lineage>
        <taxon>Eukaryota</taxon>
        <taxon>Viridiplantae</taxon>
        <taxon>Streptophyta</taxon>
        <taxon>Embryophyta</taxon>
        <taxon>Tracheophyta</taxon>
        <taxon>Spermatophyta</taxon>
        <taxon>Magnoliopsida</taxon>
        <taxon>eudicotyledons</taxon>
        <taxon>Gunneridae</taxon>
        <taxon>Pentapetalae</taxon>
        <taxon>rosids</taxon>
        <taxon>fabids</taxon>
        <taxon>Fabales</taxon>
        <taxon>Fabaceae</taxon>
        <taxon>Papilionoideae</taxon>
        <taxon>50 kb inversion clade</taxon>
        <taxon>dalbergioids sensu lato</taxon>
        <taxon>Dalbergieae</taxon>
        <taxon>Pterocarpus clade</taxon>
        <taxon>Stylosanthes</taxon>
    </lineage>
</organism>
<accession>A0ABU6QV85</accession>
<name>A0ABU6QV85_9FABA</name>
<evidence type="ECO:0000313" key="3">
    <source>
        <dbReference type="Proteomes" id="UP001341840"/>
    </source>
</evidence>
<sequence length="159" mass="18223">MEGRLKFDDSKPEMRVDTDPFEVNSSYAKPELLGVNMVGFHSFEFDTALGDFEANVRQVILGVGKGLLDFLMQQKLKDRDVSMCPCCNAVFDVEAAEIFEKEKMKKELSHREEPLAALWMGEVNRHKNIELREREAYEAHRQARRETSRGRFGGPQNGP</sequence>
<protein>
    <submittedName>
        <fullName evidence="2">Uncharacterized protein</fullName>
    </submittedName>
</protein>
<keyword evidence="3" id="KW-1185">Reference proteome</keyword>
<comment type="caution">
    <text evidence="2">The sequence shown here is derived from an EMBL/GenBank/DDBJ whole genome shotgun (WGS) entry which is preliminary data.</text>
</comment>
<feature type="compositionally biased region" description="Basic and acidic residues" evidence="1">
    <location>
        <begin position="134"/>
        <end position="149"/>
    </location>
</feature>
<feature type="region of interest" description="Disordered" evidence="1">
    <location>
        <begin position="134"/>
        <end position="159"/>
    </location>
</feature>
<evidence type="ECO:0000313" key="2">
    <source>
        <dbReference type="EMBL" id="MED6115522.1"/>
    </source>
</evidence>
<proteinExistence type="predicted"/>
<gene>
    <name evidence="2" type="ORF">PIB30_091479</name>
</gene>
<dbReference type="EMBL" id="JASCZI010001828">
    <property type="protein sequence ID" value="MED6115522.1"/>
    <property type="molecule type" value="Genomic_DNA"/>
</dbReference>